<evidence type="ECO:0000256" key="5">
    <source>
        <dbReference type="ARBA" id="ARBA00022741"/>
    </source>
</evidence>
<keyword evidence="4 11" id="KW-0436">Ligase</keyword>
<dbReference type="SMART" id="SM00863">
    <property type="entry name" value="tRNA_SAD"/>
    <property type="match status" value="1"/>
</dbReference>
<dbReference type="Proteomes" id="UP000231466">
    <property type="component" value="Unassembled WGS sequence"/>
</dbReference>
<comment type="caution">
    <text evidence="11">The sequence shown here is derived from an EMBL/GenBank/DDBJ whole genome shotgun (WGS) entry which is preliminary data.</text>
</comment>
<keyword evidence="8" id="KW-0648">Protein biosynthesis</keyword>
<dbReference type="Gene3D" id="3.30.54.20">
    <property type="match status" value="1"/>
</dbReference>
<evidence type="ECO:0000259" key="10">
    <source>
        <dbReference type="PROSITE" id="PS50860"/>
    </source>
</evidence>
<dbReference type="InterPro" id="IPR018164">
    <property type="entry name" value="Ala-tRNA-synth_IIc_N"/>
</dbReference>
<gene>
    <name evidence="11" type="ORF">COT89_02105</name>
</gene>
<evidence type="ECO:0000256" key="2">
    <source>
        <dbReference type="ARBA" id="ARBA00013168"/>
    </source>
</evidence>
<dbReference type="InterPro" id="IPR018163">
    <property type="entry name" value="Thr/Ala-tRNA-synth_IIc_edit"/>
</dbReference>
<dbReference type="AlphaFoldDB" id="A0A2H0VFH9"/>
<dbReference type="PROSITE" id="PS50860">
    <property type="entry name" value="AA_TRNA_LIGASE_II_ALA"/>
    <property type="match status" value="1"/>
</dbReference>
<evidence type="ECO:0000256" key="3">
    <source>
        <dbReference type="ARBA" id="ARBA00022555"/>
    </source>
</evidence>
<dbReference type="PANTHER" id="PTHR11777:SF9">
    <property type="entry name" value="ALANINE--TRNA LIGASE, CYTOPLASMIC"/>
    <property type="match status" value="1"/>
</dbReference>
<feature type="domain" description="Alanyl-transfer RNA synthetases family profile" evidence="10">
    <location>
        <begin position="1"/>
        <end position="585"/>
    </location>
</feature>
<dbReference type="PANTHER" id="PTHR11777">
    <property type="entry name" value="ALANYL-TRNA SYNTHETASE"/>
    <property type="match status" value="1"/>
</dbReference>
<dbReference type="SUPFAM" id="SSF55186">
    <property type="entry name" value="ThrRS/AlaRS common domain"/>
    <property type="match status" value="1"/>
</dbReference>
<dbReference type="NCBIfam" id="NF002436">
    <property type="entry name" value="PRK01584.1"/>
    <property type="match status" value="1"/>
</dbReference>
<evidence type="ECO:0000256" key="6">
    <source>
        <dbReference type="ARBA" id="ARBA00022840"/>
    </source>
</evidence>
<evidence type="ECO:0000256" key="7">
    <source>
        <dbReference type="ARBA" id="ARBA00022884"/>
    </source>
</evidence>
<dbReference type="PRINTS" id="PR00980">
    <property type="entry name" value="TRNASYNTHALA"/>
</dbReference>
<name>A0A2H0VFH9_9BACT</name>
<dbReference type="GO" id="GO:0005524">
    <property type="term" value="F:ATP binding"/>
    <property type="evidence" value="ECO:0007669"/>
    <property type="project" value="UniProtKB-KW"/>
</dbReference>
<dbReference type="SUPFAM" id="SSF101353">
    <property type="entry name" value="Putative anticodon-binding domain of alanyl-tRNA synthetase (AlaRS)"/>
    <property type="match status" value="1"/>
</dbReference>
<evidence type="ECO:0000256" key="1">
    <source>
        <dbReference type="ARBA" id="ARBA00008226"/>
    </source>
</evidence>
<keyword evidence="6" id="KW-0067">ATP-binding</keyword>
<dbReference type="InterPro" id="IPR012947">
    <property type="entry name" value="tRNA_SAD"/>
</dbReference>
<dbReference type="Gene3D" id="3.30.980.10">
    <property type="entry name" value="Threonyl-trna Synthetase, Chain A, domain 2"/>
    <property type="match status" value="1"/>
</dbReference>
<protein>
    <recommendedName>
        <fullName evidence="2">alanine--tRNA ligase</fullName>
        <ecNumber evidence="2">6.1.1.7</ecNumber>
    </recommendedName>
</protein>
<proteinExistence type="inferred from homology"/>
<dbReference type="GO" id="GO:0000049">
    <property type="term" value="F:tRNA binding"/>
    <property type="evidence" value="ECO:0007669"/>
    <property type="project" value="UniProtKB-KW"/>
</dbReference>
<dbReference type="SUPFAM" id="SSF55681">
    <property type="entry name" value="Class II aaRS and biotin synthetases"/>
    <property type="match status" value="1"/>
</dbReference>
<evidence type="ECO:0000313" key="12">
    <source>
        <dbReference type="Proteomes" id="UP000231466"/>
    </source>
</evidence>
<dbReference type="Pfam" id="PF07973">
    <property type="entry name" value="tRNA_SAD"/>
    <property type="match status" value="1"/>
</dbReference>
<dbReference type="Pfam" id="PF01411">
    <property type="entry name" value="tRNA-synt_2c"/>
    <property type="match status" value="1"/>
</dbReference>
<dbReference type="GO" id="GO:0005737">
    <property type="term" value="C:cytoplasm"/>
    <property type="evidence" value="ECO:0007669"/>
    <property type="project" value="InterPro"/>
</dbReference>
<evidence type="ECO:0000256" key="9">
    <source>
        <dbReference type="ARBA" id="ARBA00023146"/>
    </source>
</evidence>
<keyword evidence="7" id="KW-0694">RNA-binding</keyword>
<dbReference type="CDD" id="cd00673">
    <property type="entry name" value="AlaRS_core"/>
    <property type="match status" value="1"/>
</dbReference>
<dbReference type="GO" id="GO:0004813">
    <property type="term" value="F:alanine-tRNA ligase activity"/>
    <property type="evidence" value="ECO:0007669"/>
    <property type="project" value="UniProtKB-EC"/>
</dbReference>
<dbReference type="InterPro" id="IPR050058">
    <property type="entry name" value="Ala-tRNA_ligase"/>
</dbReference>
<accession>A0A2H0VFH9</accession>
<dbReference type="InterPro" id="IPR018162">
    <property type="entry name" value="Ala-tRNA-ligase_IIc_anticod-bd"/>
</dbReference>
<dbReference type="GO" id="GO:0006419">
    <property type="term" value="P:alanyl-tRNA aminoacylation"/>
    <property type="evidence" value="ECO:0007669"/>
    <property type="project" value="InterPro"/>
</dbReference>
<dbReference type="EMBL" id="PFAH01000008">
    <property type="protein sequence ID" value="PIR97841.1"/>
    <property type="molecule type" value="Genomic_DNA"/>
</dbReference>
<sequence>MKSEEVRKKFLDFFQDRGHAVVPSSSLIPDDPSVLLTSAGMQQFKPYYTGDADSDKDFGSKNTVSIQKSFRTTDIDEVGDSTHLTLLEMMGNFSFGGYFKKEAIQYAHDFITKELGLEISYVTIFEGSRDVPKDEESREIWNSLGVTDIREEGLEDVFWGPTGNAGPCGPTTEIYCKYASGEDVEVWNIVFNQFFFPGSREELLSGKSKKKLEPLESPGVDTGMGFERLMAVFEGQSSIYETDLLEPIVSKIKELKPGLDEKVVRVLADHLRSSCFLISDGVLPSNKEAGYILRRLIRKVIGYEIKYDIHANLLTEISKVVVEKYGHIYKNLDEKSVSLVLEGEKDKFKTALSKGLKELADYKKLTAKDAFRLYETYGLPFDLIKEMAPGGIGKSIKQSDFDKEFERHQKVSRAGAEKKFGGHGLILDTGELKATNKIELEKVTRLHTATHLMQAALRKVLGDQVEQRGSDITVERTRFDFTFDRKLTDEEVKKVENLVNGVIEKDLPVNFEEMPLEKAKKTGALYFFKGRYPLQVKVYYVGESLDKAFSKELCGGPHVERTGGMGIFEIKKQQAVAEGIRRVRADLKTDK</sequence>
<comment type="similarity">
    <text evidence="1">Belongs to the class-II aminoacyl-tRNA synthetase family.</text>
</comment>
<reference evidence="12" key="1">
    <citation type="submission" date="2017-09" db="EMBL/GenBank/DDBJ databases">
        <title>Depth-based differentiation of microbial function through sediment-hosted aquifers and enrichment of novel symbionts in the deep terrestrial subsurface.</title>
        <authorList>
            <person name="Probst A.J."/>
            <person name="Ladd B."/>
            <person name="Jarett J.K."/>
            <person name="Geller-Mcgrath D.E."/>
            <person name="Sieber C.M.K."/>
            <person name="Emerson J.B."/>
            <person name="Anantharaman K."/>
            <person name="Thomas B.C."/>
            <person name="Malmstrom R."/>
            <person name="Stieglmeier M."/>
            <person name="Klingl A."/>
            <person name="Woyke T."/>
            <person name="Ryan C.M."/>
            <person name="Banfield J.F."/>
        </authorList>
    </citation>
    <scope>NUCLEOTIDE SEQUENCE [LARGE SCALE GENOMIC DNA]</scope>
</reference>
<dbReference type="InterPro" id="IPR018165">
    <property type="entry name" value="Ala-tRNA-synth_IIc_core"/>
</dbReference>
<evidence type="ECO:0000256" key="4">
    <source>
        <dbReference type="ARBA" id="ARBA00022598"/>
    </source>
</evidence>
<dbReference type="Gene3D" id="3.30.930.10">
    <property type="entry name" value="Bira Bifunctional Protein, Domain 2"/>
    <property type="match status" value="1"/>
</dbReference>
<dbReference type="InterPro" id="IPR002318">
    <property type="entry name" value="Ala-tRNA-lgiase_IIc"/>
</dbReference>
<dbReference type="FunFam" id="3.30.980.10:FF:000004">
    <property type="entry name" value="Alanine--tRNA ligase, cytoplasmic"/>
    <property type="match status" value="1"/>
</dbReference>
<dbReference type="InterPro" id="IPR045864">
    <property type="entry name" value="aa-tRNA-synth_II/BPL/LPL"/>
</dbReference>
<dbReference type="EC" id="6.1.1.7" evidence="2"/>
<keyword evidence="3" id="KW-0820">tRNA-binding</keyword>
<keyword evidence="9" id="KW-0030">Aminoacyl-tRNA synthetase</keyword>
<keyword evidence="5" id="KW-0547">Nucleotide-binding</keyword>
<organism evidence="11 12">
    <name type="scientific">Candidatus Colwellbacteria bacterium CG10_big_fil_rev_8_21_14_0_10_42_22</name>
    <dbReference type="NCBI Taxonomy" id="1974540"/>
    <lineage>
        <taxon>Bacteria</taxon>
        <taxon>Candidatus Colwelliibacteriota</taxon>
    </lineage>
</organism>
<evidence type="ECO:0000256" key="8">
    <source>
        <dbReference type="ARBA" id="ARBA00022917"/>
    </source>
</evidence>
<evidence type="ECO:0000313" key="11">
    <source>
        <dbReference type="EMBL" id="PIR97841.1"/>
    </source>
</evidence>
<dbReference type="GO" id="GO:0002161">
    <property type="term" value="F:aminoacyl-tRNA deacylase activity"/>
    <property type="evidence" value="ECO:0007669"/>
    <property type="project" value="TreeGrafter"/>
</dbReference>